<dbReference type="EMBL" id="JARJCM010000128">
    <property type="protein sequence ID" value="KAJ7027190.1"/>
    <property type="molecule type" value="Genomic_DNA"/>
</dbReference>
<keyword evidence="3" id="KW-1185">Reference proteome</keyword>
<evidence type="ECO:0000256" key="1">
    <source>
        <dbReference type="SAM" id="MobiDB-lite"/>
    </source>
</evidence>
<organism evidence="2 3">
    <name type="scientific">Mycena alexandri</name>
    <dbReference type="NCBI Taxonomy" id="1745969"/>
    <lineage>
        <taxon>Eukaryota</taxon>
        <taxon>Fungi</taxon>
        <taxon>Dikarya</taxon>
        <taxon>Basidiomycota</taxon>
        <taxon>Agaricomycotina</taxon>
        <taxon>Agaricomycetes</taxon>
        <taxon>Agaricomycetidae</taxon>
        <taxon>Agaricales</taxon>
        <taxon>Marasmiineae</taxon>
        <taxon>Mycenaceae</taxon>
        <taxon>Mycena</taxon>
    </lineage>
</organism>
<reference evidence="2" key="1">
    <citation type="submission" date="2023-03" db="EMBL/GenBank/DDBJ databases">
        <title>Massive genome expansion in bonnet fungi (Mycena s.s.) driven by repeated elements and novel gene families across ecological guilds.</title>
        <authorList>
            <consortium name="Lawrence Berkeley National Laboratory"/>
            <person name="Harder C.B."/>
            <person name="Miyauchi S."/>
            <person name="Viragh M."/>
            <person name="Kuo A."/>
            <person name="Thoen E."/>
            <person name="Andreopoulos B."/>
            <person name="Lu D."/>
            <person name="Skrede I."/>
            <person name="Drula E."/>
            <person name="Henrissat B."/>
            <person name="Morin E."/>
            <person name="Kohler A."/>
            <person name="Barry K."/>
            <person name="LaButti K."/>
            <person name="Morin E."/>
            <person name="Salamov A."/>
            <person name="Lipzen A."/>
            <person name="Mereny Z."/>
            <person name="Hegedus B."/>
            <person name="Baldrian P."/>
            <person name="Stursova M."/>
            <person name="Weitz H."/>
            <person name="Taylor A."/>
            <person name="Grigoriev I.V."/>
            <person name="Nagy L.G."/>
            <person name="Martin F."/>
            <person name="Kauserud H."/>
        </authorList>
    </citation>
    <scope>NUCLEOTIDE SEQUENCE</scope>
    <source>
        <strain evidence="2">CBHHK200</strain>
    </source>
</reference>
<dbReference type="Gene3D" id="3.80.10.10">
    <property type="entry name" value="Ribonuclease Inhibitor"/>
    <property type="match status" value="1"/>
</dbReference>
<evidence type="ECO:0008006" key="4">
    <source>
        <dbReference type="Google" id="ProtNLM"/>
    </source>
</evidence>
<sequence>MEQAASDSNDGGLGDNLMFLEMEEAANTSDNDNSLPDLMPPSPIDGSEDPETVPPLPGAMDMVPAELWLHIFLEICTEALAEDATFLQHLDAREVIRLVHPRFASIIDAAPEFWTNFHVSCSTPPDYVERHVATAGNCQLDVIVMFDPDLLYRLNFLSPNDEDEDDVADDRELSDLVADAVACLQMILPTVPNWKRATIWCTTDSFLLAVLNAFARVPAPNLEYLLFACPPAVGSRRKCDSLLINPPNIFNGDLPALRQLRLYSASLPWGDGNYFGRLTYLDIQSLSRLAWPSVEDFIAAISASPVLEVLVLTGGGVKFEPGALLPSFVIQSLTTLKLVYTPDSKWAMWVLAQGSFPSLINLTCIDFDNLAWSYTEELGLLSGIRDLTISGPVNGVDHIPALLRHLPAIVTLDISDVPGFYLASLLADPLQCPTLRGLRLGREDLTALTTYVVLRSVDPRNALEWIEYDHGLLYPLSHFSYTMFATLARRIPFFDSRPEFRV</sequence>
<dbReference type="AlphaFoldDB" id="A0AAD6SJD5"/>
<name>A0AAD6SJD5_9AGAR</name>
<gene>
    <name evidence="2" type="ORF">C8F04DRAFT_1267334</name>
</gene>
<protein>
    <recommendedName>
        <fullName evidence="4">F-box domain-containing protein</fullName>
    </recommendedName>
</protein>
<evidence type="ECO:0000313" key="3">
    <source>
        <dbReference type="Proteomes" id="UP001218188"/>
    </source>
</evidence>
<dbReference type="Proteomes" id="UP001218188">
    <property type="component" value="Unassembled WGS sequence"/>
</dbReference>
<dbReference type="SUPFAM" id="SSF52047">
    <property type="entry name" value="RNI-like"/>
    <property type="match status" value="1"/>
</dbReference>
<accession>A0AAD6SJD5</accession>
<dbReference type="InterPro" id="IPR032675">
    <property type="entry name" value="LRR_dom_sf"/>
</dbReference>
<comment type="caution">
    <text evidence="2">The sequence shown here is derived from an EMBL/GenBank/DDBJ whole genome shotgun (WGS) entry which is preliminary data.</text>
</comment>
<feature type="region of interest" description="Disordered" evidence="1">
    <location>
        <begin position="1"/>
        <end position="56"/>
    </location>
</feature>
<proteinExistence type="predicted"/>
<evidence type="ECO:0000313" key="2">
    <source>
        <dbReference type="EMBL" id="KAJ7027190.1"/>
    </source>
</evidence>